<dbReference type="Proteomes" id="UP000469424">
    <property type="component" value="Unassembled WGS sequence"/>
</dbReference>
<keyword evidence="1" id="KW-1133">Transmembrane helix</keyword>
<protein>
    <submittedName>
        <fullName evidence="2">Uncharacterized protein</fullName>
    </submittedName>
</protein>
<reference evidence="2 3" key="1">
    <citation type="submission" date="2019-08" db="EMBL/GenBank/DDBJ databases">
        <title>In-depth cultivation of the pig gut microbiome towards novel bacterial diversity and tailored functional studies.</title>
        <authorList>
            <person name="Wylensek D."/>
            <person name="Hitch T.C.A."/>
            <person name="Clavel T."/>
        </authorList>
    </citation>
    <scope>NUCLEOTIDE SEQUENCE [LARGE SCALE GENOMIC DNA]</scope>
    <source>
        <strain evidence="2 3">WCA-MUC-591-APC-4B</strain>
    </source>
</reference>
<dbReference type="EMBL" id="VUNA01000019">
    <property type="protein sequence ID" value="MST71310.1"/>
    <property type="molecule type" value="Genomic_DNA"/>
</dbReference>
<organism evidence="2 3">
    <name type="scientific">Mogibacterium kristiansenii</name>
    <dbReference type="NCBI Taxonomy" id="2606708"/>
    <lineage>
        <taxon>Bacteria</taxon>
        <taxon>Bacillati</taxon>
        <taxon>Bacillota</taxon>
        <taxon>Clostridia</taxon>
        <taxon>Peptostreptococcales</taxon>
        <taxon>Anaerovoracaceae</taxon>
        <taxon>Mogibacterium</taxon>
    </lineage>
</organism>
<proteinExistence type="predicted"/>
<feature type="transmembrane region" description="Helical" evidence="1">
    <location>
        <begin position="62"/>
        <end position="81"/>
    </location>
</feature>
<gene>
    <name evidence="2" type="ORF">FYJ65_08330</name>
</gene>
<name>A0A6N7X715_9FIRM</name>
<dbReference type="RefSeq" id="WP_154554875.1">
    <property type="nucleotide sequence ID" value="NZ_VUNA01000019.1"/>
</dbReference>
<dbReference type="AlphaFoldDB" id="A0A6N7X715"/>
<accession>A0A6N7X715</accession>
<evidence type="ECO:0000313" key="3">
    <source>
        <dbReference type="Proteomes" id="UP000469424"/>
    </source>
</evidence>
<evidence type="ECO:0000313" key="2">
    <source>
        <dbReference type="EMBL" id="MST71310.1"/>
    </source>
</evidence>
<comment type="caution">
    <text evidence="2">The sequence shown here is derived from an EMBL/GenBank/DDBJ whole genome shotgun (WGS) entry which is preliminary data.</text>
</comment>
<keyword evidence="1" id="KW-0812">Transmembrane</keyword>
<evidence type="ECO:0000256" key="1">
    <source>
        <dbReference type="SAM" id="Phobius"/>
    </source>
</evidence>
<feature type="transmembrane region" description="Helical" evidence="1">
    <location>
        <begin position="101"/>
        <end position="126"/>
    </location>
</feature>
<sequence length="138" mass="15943">MSEFIYSIVMWTARIHDEIMGMNDGWGYYNSDKKLHFIVMGIIGMIVVLAAYFIFKLLQNHPLVIAFIYAFTVMIVLTFSIEIGQGFYGTGNMEMEDVVAGMGGFLFFFVIFALVRGIFLLIFNLLRGNDRKKRKKQR</sequence>
<keyword evidence="1" id="KW-0472">Membrane</keyword>
<feature type="transmembrane region" description="Helical" evidence="1">
    <location>
        <begin position="35"/>
        <end position="55"/>
    </location>
</feature>
<keyword evidence="3" id="KW-1185">Reference proteome</keyword>